<organism evidence="16 17">
    <name type="scientific">Gaiella occulta</name>
    <dbReference type="NCBI Taxonomy" id="1002870"/>
    <lineage>
        <taxon>Bacteria</taxon>
        <taxon>Bacillati</taxon>
        <taxon>Actinomycetota</taxon>
        <taxon>Thermoleophilia</taxon>
        <taxon>Gaiellales</taxon>
        <taxon>Gaiellaceae</taxon>
        <taxon>Gaiella</taxon>
    </lineage>
</organism>
<evidence type="ECO:0000313" key="16">
    <source>
        <dbReference type="EMBL" id="RDI75103.1"/>
    </source>
</evidence>
<dbReference type="PANTHER" id="PTHR22749:SF6">
    <property type="entry name" value="RIBOFLAVIN KINASE"/>
    <property type="match status" value="1"/>
</dbReference>
<dbReference type="GO" id="GO:0008531">
    <property type="term" value="F:riboflavin kinase activity"/>
    <property type="evidence" value="ECO:0007669"/>
    <property type="project" value="UniProtKB-UniRule"/>
</dbReference>
<dbReference type="EC" id="2.7.1.26" evidence="14"/>
<dbReference type="InterPro" id="IPR002606">
    <property type="entry name" value="Riboflavin_kinase_bac"/>
</dbReference>
<keyword evidence="6 14" id="KW-0548">Nucleotidyltransferase</keyword>
<dbReference type="InterPro" id="IPR023468">
    <property type="entry name" value="Riboflavin_kinase"/>
</dbReference>
<feature type="domain" description="Riboflavin kinase" evidence="15">
    <location>
        <begin position="166"/>
        <end position="286"/>
    </location>
</feature>
<comment type="caution">
    <text evidence="16">The sequence shown here is derived from an EMBL/GenBank/DDBJ whole genome shotgun (WGS) entry which is preliminary data.</text>
</comment>
<dbReference type="NCBIfam" id="TIGR00083">
    <property type="entry name" value="ribF"/>
    <property type="match status" value="1"/>
</dbReference>
<reference evidence="17" key="2">
    <citation type="journal article" date="2019" name="MicrobiologyOpen">
        <title>High-quality draft genome sequence of Gaiella occulta isolated from a 150 meter deep mineral water borehole and comparison with the genome sequences of other deep-branching lineages of the phylum Actinobacteria.</title>
        <authorList>
            <person name="Severino R."/>
            <person name="Froufe H.J.C."/>
            <person name="Barroso C."/>
            <person name="Albuquerque L."/>
            <person name="Lobo-da-Cunha A."/>
            <person name="da Costa M.S."/>
            <person name="Egas C."/>
        </authorList>
    </citation>
    <scope>NUCLEOTIDE SEQUENCE [LARGE SCALE GENOMIC DNA]</scope>
    <source>
        <strain evidence="17">F2-233</strain>
    </source>
</reference>
<dbReference type="InterPro" id="IPR015864">
    <property type="entry name" value="FAD_synthase"/>
</dbReference>
<evidence type="ECO:0000256" key="5">
    <source>
        <dbReference type="ARBA" id="ARBA00022679"/>
    </source>
</evidence>
<dbReference type="GO" id="GO:0009398">
    <property type="term" value="P:FMN biosynthetic process"/>
    <property type="evidence" value="ECO:0007669"/>
    <property type="project" value="UniProtKB-UniRule"/>
</dbReference>
<dbReference type="RefSeq" id="WP_181813365.1">
    <property type="nucleotide sequence ID" value="NZ_QQZY01000002.1"/>
</dbReference>
<gene>
    <name evidence="16" type="ORF">Gocc_0901</name>
</gene>
<dbReference type="Gene3D" id="2.40.30.30">
    <property type="entry name" value="Riboflavin kinase-like"/>
    <property type="match status" value="1"/>
</dbReference>
<dbReference type="GO" id="GO:0006747">
    <property type="term" value="P:FAD biosynthetic process"/>
    <property type="evidence" value="ECO:0007669"/>
    <property type="project" value="UniProtKB-UniRule"/>
</dbReference>
<dbReference type="UniPathway" id="UPA00277">
    <property type="reaction ID" value="UER00407"/>
</dbReference>
<sequence>MKIAHSPAQLERQPRAVAIGTFDGVHRGHRAVVQAAIDTGLAPTVITFDPHPRIALGNHVELIATLERRLELLAEVGVEATLVAGFTPELMALEPEDFAERYLRAIGAEAVAAGDDFRFGARRRGDLDLLERMGFDVLEVPMVPGVSSSAIRIALHAGDVTGAAAMLGRPYELDGTVVAGDQRGGTLGYPTANLALEPQLVCPRHGIYAGAALGHRAAVSIGTNPHYGGTERRIEPHLLDFEGDLYGRRLLVELWELLRDEKAFENEGALVEQIGRDVAAVRVAKRPPCDARDRLIQPPPA</sequence>
<dbReference type="InterPro" id="IPR015865">
    <property type="entry name" value="Riboflavin_kinase_bac/euk"/>
</dbReference>
<dbReference type="GO" id="GO:0005524">
    <property type="term" value="F:ATP binding"/>
    <property type="evidence" value="ECO:0007669"/>
    <property type="project" value="UniProtKB-UniRule"/>
</dbReference>
<evidence type="ECO:0000256" key="13">
    <source>
        <dbReference type="ARBA" id="ARBA00049494"/>
    </source>
</evidence>
<keyword evidence="8 14" id="KW-0418">Kinase</keyword>
<dbReference type="EMBL" id="QQZY01000002">
    <property type="protein sequence ID" value="RDI75103.1"/>
    <property type="molecule type" value="Genomic_DNA"/>
</dbReference>
<dbReference type="InterPro" id="IPR023465">
    <property type="entry name" value="Riboflavin_kinase_dom_sf"/>
</dbReference>
<evidence type="ECO:0000259" key="15">
    <source>
        <dbReference type="SMART" id="SM00904"/>
    </source>
</evidence>
<reference evidence="16 17" key="1">
    <citation type="submission" date="2018-07" db="EMBL/GenBank/DDBJ databases">
        <title>High-quality-draft genome sequence of Gaiella occulta.</title>
        <authorList>
            <person name="Severino R."/>
            <person name="Froufe H.J.C."/>
            <person name="Rainey F.A."/>
            <person name="Barroso C."/>
            <person name="Albuquerque L."/>
            <person name="Lobo-Da-Cunha A."/>
            <person name="Da Costa M.S."/>
            <person name="Egas C."/>
        </authorList>
    </citation>
    <scope>NUCLEOTIDE SEQUENCE [LARGE SCALE GENOMIC DNA]</scope>
    <source>
        <strain evidence="16 17">F2-233</strain>
    </source>
</reference>
<keyword evidence="5 14" id="KW-0808">Transferase</keyword>
<evidence type="ECO:0000256" key="12">
    <source>
        <dbReference type="ARBA" id="ARBA00047880"/>
    </source>
</evidence>
<keyword evidence="17" id="KW-1185">Reference proteome</keyword>
<comment type="similarity">
    <text evidence="14">Belongs to the ribF family.</text>
</comment>
<dbReference type="Pfam" id="PF06574">
    <property type="entry name" value="FAD_syn"/>
    <property type="match status" value="1"/>
</dbReference>
<dbReference type="CDD" id="cd02064">
    <property type="entry name" value="FAD_synthetase_N"/>
    <property type="match status" value="1"/>
</dbReference>
<name>A0A7M2Z006_9ACTN</name>
<evidence type="ECO:0000256" key="3">
    <source>
        <dbReference type="ARBA" id="ARBA00022630"/>
    </source>
</evidence>
<dbReference type="UniPathway" id="UPA00276">
    <property type="reaction ID" value="UER00406"/>
</dbReference>
<dbReference type="AlphaFoldDB" id="A0A7M2Z006"/>
<evidence type="ECO:0000256" key="1">
    <source>
        <dbReference type="ARBA" id="ARBA00004726"/>
    </source>
</evidence>
<dbReference type="SMART" id="SM00904">
    <property type="entry name" value="Flavokinase"/>
    <property type="match status" value="1"/>
</dbReference>
<keyword evidence="4 14" id="KW-0288">FMN</keyword>
<dbReference type="InterPro" id="IPR014729">
    <property type="entry name" value="Rossmann-like_a/b/a_fold"/>
</dbReference>
<evidence type="ECO:0000256" key="14">
    <source>
        <dbReference type="PIRNR" id="PIRNR004491"/>
    </source>
</evidence>
<evidence type="ECO:0000256" key="6">
    <source>
        <dbReference type="ARBA" id="ARBA00022695"/>
    </source>
</evidence>
<dbReference type="Gene3D" id="3.40.50.620">
    <property type="entry name" value="HUPs"/>
    <property type="match status" value="1"/>
</dbReference>
<evidence type="ECO:0000256" key="10">
    <source>
        <dbReference type="ARBA" id="ARBA00022840"/>
    </source>
</evidence>
<dbReference type="PANTHER" id="PTHR22749">
    <property type="entry name" value="RIBOFLAVIN KINASE/FMN ADENYLYLTRANSFERASE"/>
    <property type="match status" value="1"/>
</dbReference>
<keyword evidence="7 14" id="KW-0547">Nucleotide-binding</keyword>
<dbReference type="SUPFAM" id="SSF82114">
    <property type="entry name" value="Riboflavin kinase-like"/>
    <property type="match status" value="1"/>
</dbReference>
<evidence type="ECO:0000256" key="8">
    <source>
        <dbReference type="ARBA" id="ARBA00022777"/>
    </source>
</evidence>
<dbReference type="Proteomes" id="UP000254134">
    <property type="component" value="Unassembled WGS sequence"/>
</dbReference>
<evidence type="ECO:0000256" key="7">
    <source>
        <dbReference type="ARBA" id="ARBA00022741"/>
    </source>
</evidence>
<keyword evidence="11" id="KW-0511">Multifunctional enzyme</keyword>
<evidence type="ECO:0000256" key="11">
    <source>
        <dbReference type="ARBA" id="ARBA00023268"/>
    </source>
</evidence>
<accession>A0A7M2Z006</accession>
<dbReference type="EC" id="2.7.7.2" evidence="14"/>
<proteinExistence type="inferred from homology"/>
<dbReference type="PIRSF" id="PIRSF004491">
    <property type="entry name" value="FAD_Synth"/>
    <property type="match status" value="1"/>
</dbReference>
<evidence type="ECO:0000256" key="9">
    <source>
        <dbReference type="ARBA" id="ARBA00022827"/>
    </source>
</evidence>
<evidence type="ECO:0000256" key="4">
    <source>
        <dbReference type="ARBA" id="ARBA00022643"/>
    </source>
</evidence>
<comment type="catalytic activity">
    <reaction evidence="12 14">
        <text>riboflavin + ATP = FMN + ADP + H(+)</text>
        <dbReference type="Rhea" id="RHEA:14357"/>
        <dbReference type="ChEBI" id="CHEBI:15378"/>
        <dbReference type="ChEBI" id="CHEBI:30616"/>
        <dbReference type="ChEBI" id="CHEBI:57986"/>
        <dbReference type="ChEBI" id="CHEBI:58210"/>
        <dbReference type="ChEBI" id="CHEBI:456216"/>
        <dbReference type="EC" id="2.7.1.26"/>
    </reaction>
</comment>
<comment type="pathway">
    <text evidence="1 14">Cofactor biosynthesis; FAD biosynthesis; FAD from FMN: step 1/1.</text>
</comment>
<comment type="pathway">
    <text evidence="2 14">Cofactor biosynthesis; FMN biosynthesis; FMN from riboflavin (ATP route): step 1/1.</text>
</comment>
<evidence type="ECO:0000313" key="17">
    <source>
        <dbReference type="Proteomes" id="UP000254134"/>
    </source>
</evidence>
<keyword evidence="3 14" id="KW-0285">Flavoprotein</keyword>
<dbReference type="GO" id="GO:0009231">
    <property type="term" value="P:riboflavin biosynthetic process"/>
    <property type="evidence" value="ECO:0007669"/>
    <property type="project" value="InterPro"/>
</dbReference>
<evidence type="ECO:0000256" key="2">
    <source>
        <dbReference type="ARBA" id="ARBA00005201"/>
    </source>
</evidence>
<keyword evidence="10 14" id="KW-0067">ATP-binding</keyword>
<dbReference type="Pfam" id="PF01687">
    <property type="entry name" value="Flavokinase"/>
    <property type="match status" value="1"/>
</dbReference>
<dbReference type="SUPFAM" id="SSF52374">
    <property type="entry name" value="Nucleotidylyl transferase"/>
    <property type="match status" value="1"/>
</dbReference>
<comment type="catalytic activity">
    <reaction evidence="13 14">
        <text>FMN + ATP + H(+) = FAD + diphosphate</text>
        <dbReference type="Rhea" id="RHEA:17237"/>
        <dbReference type="ChEBI" id="CHEBI:15378"/>
        <dbReference type="ChEBI" id="CHEBI:30616"/>
        <dbReference type="ChEBI" id="CHEBI:33019"/>
        <dbReference type="ChEBI" id="CHEBI:57692"/>
        <dbReference type="ChEBI" id="CHEBI:58210"/>
        <dbReference type="EC" id="2.7.7.2"/>
    </reaction>
</comment>
<protein>
    <recommendedName>
        <fullName evidence="14">Riboflavin biosynthesis protein</fullName>
    </recommendedName>
    <domain>
        <recommendedName>
            <fullName evidence="14">Riboflavin kinase</fullName>
            <ecNumber evidence="14">2.7.1.26</ecNumber>
        </recommendedName>
        <alternativeName>
            <fullName evidence="14">Flavokinase</fullName>
        </alternativeName>
    </domain>
    <domain>
        <recommendedName>
            <fullName evidence="14">FMN adenylyltransferase</fullName>
            <ecNumber evidence="14">2.7.7.2</ecNumber>
        </recommendedName>
        <alternativeName>
            <fullName evidence="14">FAD pyrophosphorylase</fullName>
        </alternativeName>
        <alternativeName>
            <fullName evidence="14">FAD synthase</fullName>
        </alternativeName>
    </domain>
</protein>
<keyword evidence="9 14" id="KW-0274">FAD</keyword>
<dbReference type="GO" id="GO:0003919">
    <property type="term" value="F:FMN adenylyltransferase activity"/>
    <property type="evidence" value="ECO:0007669"/>
    <property type="project" value="UniProtKB-UniRule"/>
</dbReference>